<dbReference type="EMBL" id="KB870809">
    <property type="protein sequence ID" value="EOA25142.1"/>
    <property type="molecule type" value="Genomic_DNA"/>
</dbReference>
<proteinExistence type="predicted"/>
<evidence type="ECO:0000313" key="3">
    <source>
        <dbReference type="EMBL" id="EOA25142.1"/>
    </source>
</evidence>
<keyword evidence="2" id="KW-1133">Transmembrane helix</keyword>
<keyword evidence="2" id="KW-0812">Transmembrane</keyword>
<sequence>RPQVLNISSTVFTFGSLIGRVVKVAMDAVEGAFTTTLLRVIMHEHHGTSLQGADIKVHRLELSSFWGLFVVCGGTCFLALALYTVLMIRQCSEEPEAMPSREKQPEDISVGGPSGCN</sequence>
<keyword evidence="2" id="KW-0472">Membrane</keyword>
<organism evidence="3 4">
    <name type="scientific">Capsella rubella</name>
    <dbReference type="NCBI Taxonomy" id="81985"/>
    <lineage>
        <taxon>Eukaryota</taxon>
        <taxon>Viridiplantae</taxon>
        <taxon>Streptophyta</taxon>
        <taxon>Embryophyta</taxon>
        <taxon>Tracheophyta</taxon>
        <taxon>Spermatophyta</taxon>
        <taxon>Magnoliopsida</taxon>
        <taxon>eudicotyledons</taxon>
        <taxon>Gunneridae</taxon>
        <taxon>Pentapetalae</taxon>
        <taxon>rosids</taxon>
        <taxon>malvids</taxon>
        <taxon>Brassicales</taxon>
        <taxon>Brassicaceae</taxon>
        <taxon>Camelineae</taxon>
        <taxon>Capsella</taxon>
    </lineage>
</organism>
<feature type="non-terminal residue" evidence="3">
    <location>
        <position position="1"/>
    </location>
</feature>
<dbReference type="Proteomes" id="UP000029121">
    <property type="component" value="Unassembled WGS sequence"/>
</dbReference>
<evidence type="ECO:0000256" key="1">
    <source>
        <dbReference type="SAM" id="MobiDB-lite"/>
    </source>
</evidence>
<dbReference type="STRING" id="81985.R0FRD0"/>
<reference evidence="4" key="1">
    <citation type="journal article" date="2013" name="Nat. Genet.">
        <title>The Capsella rubella genome and the genomic consequences of rapid mating system evolution.</title>
        <authorList>
            <person name="Slotte T."/>
            <person name="Hazzouri K.M."/>
            <person name="Agren J.A."/>
            <person name="Koenig D."/>
            <person name="Maumus F."/>
            <person name="Guo Y.L."/>
            <person name="Steige K."/>
            <person name="Platts A.E."/>
            <person name="Escobar J.S."/>
            <person name="Newman L.K."/>
            <person name="Wang W."/>
            <person name="Mandakova T."/>
            <person name="Vello E."/>
            <person name="Smith L.M."/>
            <person name="Henz S.R."/>
            <person name="Steffen J."/>
            <person name="Takuno S."/>
            <person name="Brandvain Y."/>
            <person name="Coop G."/>
            <person name="Andolfatto P."/>
            <person name="Hu T.T."/>
            <person name="Blanchette M."/>
            <person name="Clark R.M."/>
            <person name="Quesneville H."/>
            <person name="Nordborg M."/>
            <person name="Gaut B.S."/>
            <person name="Lysak M.A."/>
            <person name="Jenkins J."/>
            <person name="Grimwood J."/>
            <person name="Chapman J."/>
            <person name="Prochnik S."/>
            <person name="Shu S."/>
            <person name="Rokhsar D."/>
            <person name="Schmutz J."/>
            <person name="Weigel D."/>
            <person name="Wright S.I."/>
        </authorList>
    </citation>
    <scope>NUCLEOTIDE SEQUENCE [LARGE SCALE GENOMIC DNA]</scope>
    <source>
        <strain evidence="4">cv. Monte Gargano</strain>
    </source>
</reference>
<accession>R0FRD0</accession>
<feature type="transmembrane region" description="Helical" evidence="2">
    <location>
        <begin position="65"/>
        <end position="88"/>
    </location>
</feature>
<feature type="region of interest" description="Disordered" evidence="1">
    <location>
        <begin position="94"/>
        <end position="117"/>
    </location>
</feature>
<dbReference type="AlphaFoldDB" id="R0FRD0"/>
<dbReference type="eggNOG" id="KOG1052">
    <property type="taxonomic scope" value="Eukaryota"/>
</dbReference>
<evidence type="ECO:0000256" key="2">
    <source>
        <dbReference type="SAM" id="Phobius"/>
    </source>
</evidence>
<gene>
    <name evidence="3" type="ORF">CARUB_v10018451mg</name>
</gene>
<evidence type="ECO:0000313" key="4">
    <source>
        <dbReference type="Proteomes" id="UP000029121"/>
    </source>
</evidence>
<protein>
    <submittedName>
        <fullName evidence="3">Uncharacterized protein</fullName>
    </submittedName>
</protein>
<keyword evidence="4" id="KW-1185">Reference proteome</keyword>
<name>R0FRD0_9BRAS</name>